<keyword evidence="2" id="KW-0812">Transmembrane</keyword>
<gene>
    <name evidence="3" type="primary">arfC</name>
    <name evidence="3" type="ORF">MCNS_44610</name>
</gene>
<evidence type="ECO:0000256" key="1">
    <source>
        <dbReference type="SAM" id="MobiDB-lite"/>
    </source>
</evidence>
<dbReference type="AlphaFoldDB" id="A0A7I7YHV5"/>
<dbReference type="EMBL" id="AP022613">
    <property type="protein sequence ID" value="BBZ41398.1"/>
    <property type="molecule type" value="Genomic_DNA"/>
</dbReference>
<evidence type="ECO:0000256" key="2">
    <source>
        <dbReference type="SAM" id="Phobius"/>
    </source>
</evidence>
<dbReference type="Proteomes" id="UP000467385">
    <property type="component" value="Chromosome"/>
</dbReference>
<keyword evidence="2" id="KW-0472">Membrane</keyword>
<protein>
    <submittedName>
        <fullName evidence="3">Putative membrane protein ArfC</fullName>
    </submittedName>
</protein>
<accession>A0A7I7YHV5</accession>
<proteinExistence type="predicted"/>
<name>A0A7I7YHV5_9MYCO</name>
<feature type="transmembrane region" description="Helical" evidence="2">
    <location>
        <begin position="27"/>
        <end position="48"/>
    </location>
</feature>
<sequence length="179" mass="19275">MAVVPAGVCGGLRGCLGDCEVRAVMQHVHWWLFALSFFLGLALTFALLRKGAPTAEPETPTTKIVVAPAKEEPPTTKIPVAPKKEEPPTTKIPVAPTKEETPTTKIPTVPFAPYGAGSARAGADGAGPAGWLVKGRSDTRHYYTPDDAAYERTVAQVWFRDEETARRAYFTPGRKGSKK</sequence>
<feature type="region of interest" description="Disordered" evidence="1">
    <location>
        <begin position="71"/>
        <end position="109"/>
    </location>
</feature>
<organism evidence="3 4">
    <name type="scientific">Mycobacterium conspicuum</name>
    <dbReference type="NCBI Taxonomy" id="44010"/>
    <lineage>
        <taxon>Bacteria</taxon>
        <taxon>Bacillati</taxon>
        <taxon>Actinomycetota</taxon>
        <taxon>Actinomycetes</taxon>
        <taxon>Mycobacteriales</taxon>
        <taxon>Mycobacteriaceae</taxon>
        <taxon>Mycobacterium</taxon>
    </lineage>
</organism>
<evidence type="ECO:0000313" key="4">
    <source>
        <dbReference type="Proteomes" id="UP000467385"/>
    </source>
</evidence>
<keyword evidence="2" id="KW-1133">Transmembrane helix</keyword>
<reference evidence="3 4" key="1">
    <citation type="journal article" date="2019" name="Emerg. Microbes Infect.">
        <title>Comprehensive subspecies identification of 175 nontuberculous mycobacteria species based on 7547 genomic profiles.</title>
        <authorList>
            <person name="Matsumoto Y."/>
            <person name="Kinjo T."/>
            <person name="Motooka D."/>
            <person name="Nabeya D."/>
            <person name="Jung N."/>
            <person name="Uechi K."/>
            <person name="Horii T."/>
            <person name="Iida T."/>
            <person name="Fujita J."/>
            <person name="Nakamura S."/>
        </authorList>
    </citation>
    <scope>NUCLEOTIDE SEQUENCE [LARGE SCALE GENOMIC DNA]</scope>
    <source>
        <strain evidence="3 4">JCM 14738</strain>
    </source>
</reference>
<keyword evidence="4" id="KW-1185">Reference proteome</keyword>
<evidence type="ECO:0000313" key="3">
    <source>
        <dbReference type="EMBL" id="BBZ41398.1"/>
    </source>
</evidence>